<sequence>MLMNLRKNCNKKGLILYFFLRISFRFSVNIRNYSIFKNILDETSTKFPQRSLFNRVHPFSKRERTTYSPSW</sequence>
<protein>
    <submittedName>
        <fullName evidence="1">Uncharacterized protein</fullName>
    </submittedName>
</protein>
<evidence type="ECO:0000313" key="2">
    <source>
        <dbReference type="Proteomes" id="UP000663852"/>
    </source>
</evidence>
<evidence type="ECO:0000313" key="1">
    <source>
        <dbReference type="EMBL" id="CAF1198648.1"/>
    </source>
</evidence>
<dbReference type="EMBL" id="CAJNOJ010000147">
    <property type="protein sequence ID" value="CAF1198648.1"/>
    <property type="molecule type" value="Genomic_DNA"/>
</dbReference>
<reference evidence="1" key="1">
    <citation type="submission" date="2021-02" db="EMBL/GenBank/DDBJ databases">
        <authorList>
            <person name="Nowell W R."/>
        </authorList>
    </citation>
    <scope>NUCLEOTIDE SEQUENCE</scope>
</reference>
<dbReference type="Proteomes" id="UP000663852">
    <property type="component" value="Unassembled WGS sequence"/>
</dbReference>
<proteinExistence type="predicted"/>
<accession>A0A814W893</accession>
<organism evidence="1 2">
    <name type="scientific">Adineta ricciae</name>
    <name type="common">Rotifer</name>
    <dbReference type="NCBI Taxonomy" id="249248"/>
    <lineage>
        <taxon>Eukaryota</taxon>
        <taxon>Metazoa</taxon>
        <taxon>Spiralia</taxon>
        <taxon>Gnathifera</taxon>
        <taxon>Rotifera</taxon>
        <taxon>Eurotatoria</taxon>
        <taxon>Bdelloidea</taxon>
        <taxon>Adinetida</taxon>
        <taxon>Adinetidae</taxon>
        <taxon>Adineta</taxon>
    </lineage>
</organism>
<gene>
    <name evidence="1" type="ORF">EDS130_LOCUS25231</name>
</gene>
<dbReference type="AlphaFoldDB" id="A0A814W893"/>
<comment type="caution">
    <text evidence="1">The sequence shown here is derived from an EMBL/GenBank/DDBJ whole genome shotgun (WGS) entry which is preliminary data.</text>
</comment>
<name>A0A814W893_ADIRI</name>